<evidence type="ECO:0000256" key="12">
    <source>
        <dbReference type="ARBA" id="ARBA00022989"/>
    </source>
</evidence>
<dbReference type="Gene3D" id="1.10.287.130">
    <property type="match status" value="1"/>
</dbReference>
<dbReference type="InterPro" id="IPR050980">
    <property type="entry name" value="2C_sensor_his_kinase"/>
</dbReference>
<keyword evidence="11" id="KW-0067">ATP-binding</keyword>
<accession>A0A6J5FSK3</accession>
<keyword evidence="14 15" id="KW-0472">Membrane</keyword>
<evidence type="ECO:0000256" key="3">
    <source>
        <dbReference type="ARBA" id="ARBA00012438"/>
    </source>
</evidence>
<keyword evidence="5" id="KW-0997">Cell inner membrane</keyword>
<evidence type="ECO:0000256" key="10">
    <source>
        <dbReference type="ARBA" id="ARBA00022777"/>
    </source>
</evidence>
<dbReference type="InterPro" id="IPR036097">
    <property type="entry name" value="HisK_dim/P_sf"/>
</dbReference>
<keyword evidence="6" id="KW-0597">Phosphoprotein</keyword>
<feature type="domain" description="HAMP" evidence="17">
    <location>
        <begin position="194"/>
        <end position="246"/>
    </location>
</feature>
<protein>
    <recommendedName>
        <fullName evidence="3">histidine kinase</fullName>
        <ecNumber evidence="3">2.7.13.3</ecNumber>
    </recommendedName>
</protein>
<evidence type="ECO:0000256" key="5">
    <source>
        <dbReference type="ARBA" id="ARBA00022519"/>
    </source>
</evidence>
<organism evidence="18 19">
    <name type="scientific">Paraburkholderia caffeinitolerans</name>
    <dbReference type="NCBI Taxonomy" id="1723730"/>
    <lineage>
        <taxon>Bacteria</taxon>
        <taxon>Pseudomonadati</taxon>
        <taxon>Pseudomonadota</taxon>
        <taxon>Betaproteobacteria</taxon>
        <taxon>Burkholderiales</taxon>
        <taxon>Burkholderiaceae</taxon>
        <taxon>Paraburkholderia</taxon>
    </lineage>
</organism>
<dbReference type="SMART" id="SM00388">
    <property type="entry name" value="HisKA"/>
    <property type="match status" value="1"/>
</dbReference>
<dbReference type="PROSITE" id="PS50109">
    <property type="entry name" value="HIS_KIN"/>
    <property type="match status" value="1"/>
</dbReference>
<comment type="subcellular location">
    <subcellularLocation>
        <location evidence="2">Cell inner membrane</location>
        <topology evidence="2">Multi-pass membrane protein</topology>
    </subcellularLocation>
</comment>
<dbReference type="Proteomes" id="UP000494119">
    <property type="component" value="Unassembled WGS sequence"/>
</dbReference>
<dbReference type="InterPro" id="IPR004358">
    <property type="entry name" value="Sig_transdc_His_kin-like_C"/>
</dbReference>
<evidence type="ECO:0000256" key="4">
    <source>
        <dbReference type="ARBA" id="ARBA00022475"/>
    </source>
</evidence>
<dbReference type="PROSITE" id="PS50885">
    <property type="entry name" value="HAMP"/>
    <property type="match status" value="1"/>
</dbReference>
<evidence type="ECO:0000259" key="16">
    <source>
        <dbReference type="PROSITE" id="PS50109"/>
    </source>
</evidence>
<feature type="transmembrane region" description="Helical" evidence="15">
    <location>
        <begin position="29"/>
        <end position="53"/>
    </location>
</feature>
<evidence type="ECO:0000256" key="14">
    <source>
        <dbReference type="ARBA" id="ARBA00023136"/>
    </source>
</evidence>
<evidence type="ECO:0000256" key="11">
    <source>
        <dbReference type="ARBA" id="ARBA00022840"/>
    </source>
</evidence>
<keyword evidence="12 15" id="KW-1133">Transmembrane helix</keyword>
<dbReference type="InterPro" id="IPR003594">
    <property type="entry name" value="HATPase_dom"/>
</dbReference>
<name>A0A6J5FSK3_9BURK</name>
<evidence type="ECO:0000256" key="13">
    <source>
        <dbReference type="ARBA" id="ARBA00023012"/>
    </source>
</evidence>
<dbReference type="AlphaFoldDB" id="A0A6J5FSK3"/>
<dbReference type="RefSeq" id="WP_175195179.1">
    <property type="nucleotide sequence ID" value="NZ_CADIKL010000008.1"/>
</dbReference>
<evidence type="ECO:0000256" key="15">
    <source>
        <dbReference type="SAM" id="Phobius"/>
    </source>
</evidence>
<evidence type="ECO:0000256" key="8">
    <source>
        <dbReference type="ARBA" id="ARBA00022692"/>
    </source>
</evidence>
<evidence type="ECO:0000256" key="1">
    <source>
        <dbReference type="ARBA" id="ARBA00000085"/>
    </source>
</evidence>
<evidence type="ECO:0000259" key="17">
    <source>
        <dbReference type="PROSITE" id="PS50885"/>
    </source>
</evidence>
<dbReference type="Gene3D" id="3.30.565.10">
    <property type="entry name" value="Histidine kinase-like ATPase, C-terminal domain"/>
    <property type="match status" value="1"/>
</dbReference>
<dbReference type="PANTHER" id="PTHR44936">
    <property type="entry name" value="SENSOR PROTEIN CREC"/>
    <property type="match status" value="1"/>
</dbReference>
<reference evidence="18 19" key="1">
    <citation type="submission" date="2020-04" db="EMBL/GenBank/DDBJ databases">
        <authorList>
            <person name="De Canck E."/>
        </authorList>
    </citation>
    <scope>NUCLEOTIDE SEQUENCE [LARGE SCALE GENOMIC DNA]</scope>
    <source>
        <strain evidence="18 19">LMG 28688</strain>
    </source>
</reference>
<dbReference type="PANTHER" id="PTHR44936:SF5">
    <property type="entry name" value="SENSOR HISTIDINE KINASE ENVZ"/>
    <property type="match status" value="1"/>
</dbReference>
<evidence type="ECO:0000256" key="6">
    <source>
        <dbReference type="ARBA" id="ARBA00022553"/>
    </source>
</evidence>
<keyword evidence="4" id="KW-1003">Cell membrane</keyword>
<evidence type="ECO:0000256" key="9">
    <source>
        <dbReference type="ARBA" id="ARBA00022741"/>
    </source>
</evidence>
<evidence type="ECO:0000313" key="18">
    <source>
        <dbReference type="EMBL" id="CAB3785995.1"/>
    </source>
</evidence>
<dbReference type="InterPro" id="IPR003660">
    <property type="entry name" value="HAMP_dom"/>
</dbReference>
<keyword evidence="8 15" id="KW-0812">Transmembrane</keyword>
<feature type="domain" description="Histidine kinase" evidence="16">
    <location>
        <begin position="254"/>
        <end position="456"/>
    </location>
</feature>
<gene>
    <name evidence="18" type="primary">sasA_4</name>
    <name evidence="18" type="ORF">LMG28688_02174</name>
</gene>
<dbReference type="InterPro" id="IPR003661">
    <property type="entry name" value="HisK_dim/P_dom"/>
</dbReference>
<keyword evidence="10 18" id="KW-0418">Kinase</keyword>
<dbReference type="SMART" id="SM00387">
    <property type="entry name" value="HATPase_c"/>
    <property type="match status" value="1"/>
</dbReference>
<keyword evidence="7 18" id="KW-0808">Transferase</keyword>
<keyword evidence="19" id="KW-1185">Reference proteome</keyword>
<dbReference type="SMART" id="SM00304">
    <property type="entry name" value="HAMP"/>
    <property type="match status" value="1"/>
</dbReference>
<comment type="catalytic activity">
    <reaction evidence="1">
        <text>ATP + protein L-histidine = ADP + protein N-phospho-L-histidine.</text>
        <dbReference type="EC" id="2.7.13.3"/>
    </reaction>
</comment>
<dbReference type="GO" id="GO:0005886">
    <property type="term" value="C:plasma membrane"/>
    <property type="evidence" value="ECO:0007669"/>
    <property type="project" value="UniProtKB-SubCell"/>
</dbReference>
<dbReference type="GO" id="GO:0005524">
    <property type="term" value="F:ATP binding"/>
    <property type="evidence" value="ECO:0007669"/>
    <property type="project" value="UniProtKB-KW"/>
</dbReference>
<dbReference type="CDD" id="cd00082">
    <property type="entry name" value="HisKA"/>
    <property type="match status" value="1"/>
</dbReference>
<dbReference type="PRINTS" id="PR00344">
    <property type="entry name" value="BCTRLSENSOR"/>
</dbReference>
<dbReference type="Pfam" id="PF00672">
    <property type="entry name" value="HAMP"/>
    <property type="match status" value="1"/>
</dbReference>
<dbReference type="SUPFAM" id="SSF55874">
    <property type="entry name" value="ATPase domain of HSP90 chaperone/DNA topoisomerase II/histidine kinase"/>
    <property type="match status" value="1"/>
</dbReference>
<evidence type="ECO:0000313" key="19">
    <source>
        <dbReference type="Proteomes" id="UP000494119"/>
    </source>
</evidence>
<proteinExistence type="predicted"/>
<keyword evidence="9" id="KW-0547">Nucleotide-binding</keyword>
<dbReference type="SUPFAM" id="SSF47384">
    <property type="entry name" value="Homodimeric domain of signal transducing histidine kinase"/>
    <property type="match status" value="1"/>
</dbReference>
<dbReference type="InterPro" id="IPR036890">
    <property type="entry name" value="HATPase_C_sf"/>
</dbReference>
<evidence type="ECO:0000256" key="2">
    <source>
        <dbReference type="ARBA" id="ARBA00004429"/>
    </source>
</evidence>
<dbReference type="GO" id="GO:0000155">
    <property type="term" value="F:phosphorelay sensor kinase activity"/>
    <property type="evidence" value="ECO:0007669"/>
    <property type="project" value="InterPro"/>
</dbReference>
<dbReference type="InterPro" id="IPR005467">
    <property type="entry name" value="His_kinase_dom"/>
</dbReference>
<feature type="transmembrane region" description="Helical" evidence="15">
    <location>
        <begin position="173"/>
        <end position="193"/>
    </location>
</feature>
<dbReference type="EMBL" id="CADIKL010000008">
    <property type="protein sequence ID" value="CAB3785995.1"/>
    <property type="molecule type" value="Genomic_DNA"/>
</dbReference>
<dbReference type="Pfam" id="PF02518">
    <property type="entry name" value="HATPase_c"/>
    <property type="match status" value="1"/>
</dbReference>
<keyword evidence="13" id="KW-0902">Two-component regulatory system</keyword>
<sequence>MSTASHDAQRDVSAAAASRRPLLHWPRTLFARLALILCVGLALAQTLSVWLTLTERDASTANMMMDYVEREVASSVALLDNLPPAQRIAWLPKLARRSYTFVLGPGISGVAPDAQLSRRYESAIEKGIGKHFALTVNAIPGEREHLQVHLRLTDGSPLTIDVRPQPALPLSRWLPLVLILQLVVLAVCCWLAVRIATRPLDALARAADALGPDLKAEHLDEGGPAEVARAARAFNAMQARIAGYMTERMQILASISHDLQTPITRMRLRVDTMDDDVQGAKLRQDLQEMEQLVKEGVAYARTLHGTAEAPVRVDLDALLDSLVCDYADAGSDVRYETRAPLAMVTRAQALKRIVGNFVDNALKFAGAAEIALSKGPGDAQVTIAVLDRGPGIPEASLEAVFEPFHRLETSRNRGTGGTGLGLAIARQLASAMGARLSLHNRPGGGLEARLVLNDERMGATANQ</sequence>
<evidence type="ECO:0000256" key="7">
    <source>
        <dbReference type="ARBA" id="ARBA00022679"/>
    </source>
</evidence>
<dbReference type="EC" id="2.7.13.3" evidence="3"/>